<keyword evidence="10" id="KW-0833">Ubl conjugation pathway</keyword>
<comment type="catalytic activity">
    <reaction evidence="1">
        <text>[E2 ubiquitin-conjugating enzyme]-S-ubiquitinyl-L-cysteine + [acceptor protein]-L-lysine = [E2 ubiquitin-conjugating enzyme]-L-cysteine + [acceptor protein]-N(6)-ubiquitinyl-L-lysine.</text>
        <dbReference type="EC" id="2.3.2.31"/>
    </reaction>
</comment>
<dbReference type="AlphaFoldDB" id="A0A834YHB6"/>
<feature type="domain" description="RING-type" evidence="14">
    <location>
        <begin position="79"/>
        <end position="287"/>
    </location>
</feature>
<dbReference type="Proteomes" id="UP000655225">
    <property type="component" value="Unassembled WGS sequence"/>
</dbReference>
<evidence type="ECO:0000256" key="7">
    <source>
        <dbReference type="ARBA" id="ARBA00022723"/>
    </source>
</evidence>
<dbReference type="GO" id="GO:0008270">
    <property type="term" value="F:zinc ion binding"/>
    <property type="evidence" value="ECO:0007669"/>
    <property type="project" value="UniProtKB-KW"/>
</dbReference>
<dbReference type="EC" id="2.3.2.31" evidence="5"/>
<keyword evidence="11" id="KW-0862">Zinc</keyword>
<feature type="domain" description="RING-type" evidence="13">
    <location>
        <begin position="83"/>
        <end position="129"/>
    </location>
</feature>
<proteinExistence type="inferred from homology"/>
<evidence type="ECO:0000256" key="1">
    <source>
        <dbReference type="ARBA" id="ARBA00001798"/>
    </source>
</evidence>
<dbReference type="Pfam" id="PF01485">
    <property type="entry name" value="IBR"/>
    <property type="match status" value="2"/>
</dbReference>
<evidence type="ECO:0000256" key="9">
    <source>
        <dbReference type="ARBA" id="ARBA00022771"/>
    </source>
</evidence>
<protein>
    <recommendedName>
        <fullName evidence="5">RBR-type E3 ubiquitin transferase</fullName>
        <ecNumber evidence="5">2.3.2.31</ecNumber>
    </recommendedName>
</protein>
<dbReference type="SMART" id="SM00647">
    <property type="entry name" value="IBR"/>
    <property type="match status" value="2"/>
</dbReference>
<comment type="caution">
    <text evidence="15">The sequence shown here is derived from an EMBL/GenBank/DDBJ whole genome shotgun (WGS) entry which is preliminary data.</text>
</comment>
<dbReference type="EMBL" id="JABCRI010000019">
    <property type="protein sequence ID" value="KAF8388677.1"/>
    <property type="molecule type" value="Genomic_DNA"/>
</dbReference>
<keyword evidence="8" id="KW-0677">Repeat</keyword>
<evidence type="ECO:0000313" key="16">
    <source>
        <dbReference type="Proteomes" id="UP000655225"/>
    </source>
</evidence>
<comment type="cofactor">
    <cofactor evidence="2">
        <name>Zn(2+)</name>
        <dbReference type="ChEBI" id="CHEBI:29105"/>
    </cofactor>
</comment>
<keyword evidence="7" id="KW-0479">Metal-binding</keyword>
<dbReference type="Gene3D" id="1.20.120.1750">
    <property type="match status" value="1"/>
</dbReference>
<evidence type="ECO:0000256" key="3">
    <source>
        <dbReference type="ARBA" id="ARBA00003976"/>
    </source>
</evidence>
<dbReference type="SUPFAM" id="SSF57850">
    <property type="entry name" value="RING/U-box"/>
    <property type="match status" value="3"/>
</dbReference>
<dbReference type="CDD" id="cd22582">
    <property type="entry name" value="BRcat_RBR_unk"/>
    <property type="match status" value="1"/>
</dbReference>
<dbReference type="OMA" id="CMVAAEM"/>
<dbReference type="CDD" id="cd22584">
    <property type="entry name" value="Rcat_RBR_unk"/>
    <property type="match status" value="1"/>
</dbReference>
<evidence type="ECO:0000256" key="6">
    <source>
        <dbReference type="ARBA" id="ARBA00022679"/>
    </source>
</evidence>
<dbReference type="InterPro" id="IPR001841">
    <property type="entry name" value="Znf_RING"/>
</dbReference>
<organism evidence="15 16">
    <name type="scientific">Tetracentron sinense</name>
    <name type="common">Spur-leaf</name>
    <dbReference type="NCBI Taxonomy" id="13715"/>
    <lineage>
        <taxon>Eukaryota</taxon>
        <taxon>Viridiplantae</taxon>
        <taxon>Streptophyta</taxon>
        <taxon>Embryophyta</taxon>
        <taxon>Tracheophyta</taxon>
        <taxon>Spermatophyta</taxon>
        <taxon>Magnoliopsida</taxon>
        <taxon>Trochodendrales</taxon>
        <taxon>Trochodendraceae</taxon>
        <taxon>Tetracentron</taxon>
    </lineage>
</organism>
<evidence type="ECO:0000256" key="5">
    <source>
        <dbReference type="ARBA" id="ARBA00012251"/>
    </source>
</evidence>
<dbReference type="InterPro" id="IPR013083">
    <property type="entry name" value="Znf_RING/FYVE/PHD"/>
</dbReference>
<comment type="function">
    <text evidence="3">Might act as an E3 ubiquitin-protein ligase, or as part of E3 complex, which accepts ubiquitin from specific E2 ubiquitin-conjugating enzymes and then transfers it to substrates.</text>
</comment>
<evidence type="ECO:0000256" key="12">
    <source>
        <dbReference type="PROSITE-ProRule" id="PRU00175"/>
    </source>
</evidence>
<dbReference type="InterPro" id="IPR002867">
    <property type="entry name" value="IBR_dom"/>
</dbReference>
<dbReference type="PANTHER" id="PTHR11685">
    <property type="entry name" value="RBR FAMILY RING FINGER AND IBR DOMAIN-CONTAINING"/>
    <property type="match status" value="1"/>
</dbReference>
<dbReference type="PROSITE" id="PS51873">
    <property type="entry name" value="TRIAD"/>
    <property type="match status" value="1"/>
</dbReference>
<evidence type="ECO:0000256" key="4">
    <source>
        <dbReference type="ARBA" id="ARBA00005884"/>
    </source>
</evidence>
<accession>A0A834YHB6</accession>
<comment type="similarity">
    <text evidence="4">Belongs to the RBR family. Ariadne subfamily.</text>
</comment>
<dbReference type="InterPro" id="IPR018957">
    <property type="entry name" value="Znf_C3HC4_RING-type"/>
</dbReference>
<sequence>MAETSSPNLQSVDDFYFSALSDEEEIFPISDEKYAEGLQLQEALMSSVIASQMANGLSEIEETPMKMMKLVRKDVGESSQSFCEICLEGKPTEEMFRNMITCSHSFCVDCISKYVAAKIHENINMVKCPDFHCKGVLEPDRCRSILPEEVFDRWDKALCESLILASHRFYCPFKDCSAILLDEGEEVVTVSECPYCRRLFCAQCKVSWHAGIGCDEFQRLHEDDRKIEDLMVIELAKEKKWMRCPKCEFYVEKGEGCSHISCRCGFQFCYGCGSRWTATHGADCQMN</sequence>
<dbReference type="InterPro" id="IPR031127">
    <property type="entry name" value="E3_UB_ligase_RBR"/>
</dbReference>
<dbReference type="Pfam" id="PF00097">
    <property type="entry name" value="zf-C3HC4"/>
    <property type="match status" value="1"/>
</dbReference>
<dbReference type="FunFam" id="3.30.40.10:FF:000230">
    <property type="entry name" value="RBR-type E3 ubiquitin transferase"/>
    <property type="match status" value="1"/>
</dbReference>
<reference evidence="15 16" key="1">
    <citation type="submission" date="2020-04" db="EMBL/GenBank/DDBJ databases">
        <title>Plant Genome Project.</title>
        <authorList>
            <person name="Zhang R.-G."/>
        </authorList>
    </citation>
    <scope>NUCLEOTIDE SEQUENCE [LARGE SCALE GENOMIC DNA]</scope>
    <source>
        <strain evidence="15">YNK0</strain>
        <tissue evidence="15">Leaf</tissue>
    </source>
</reference>
<dbReference type="InterPro" id="IPR044066">
    <property type="entry name" value="TRIAD_supradom"/>
</dbReference>
<dbReference type="Gene3D" id="3.30.40.10">
    <property type="entry name" value="Zinc/RING finger domain, C3HC4 (zinc finger)"/>
    <property type="match status" value="1"/>
</dbReference>
<dbReference type="GO" id="GO:0061630">
    <property type="term" value="F:ubiquitin protein ligase activity"/>
    <property type="evidence" value="ECO:0007669"/>
    <property type="project" value="UniProtKB-EC"/>
</dbReference>
<dbReference type="PROSITE" id="PS00518">
    <property type="entry name" value="ZF_RING_1"/>
    <property type="match status" value="1"/>
</dbReference>
<evidence type="ECO:0000256" key="11">
    <source>
        <dbReference type="ARBA" id="ARBA00022833"/>
    </source>
</evidence>
<dbReference type="GO" id="GO:0016567">
    <property type="term" value="P:protein ubiquitination"/>
    <property type="evidence" value="ECO:0007669"/>
    <property type="project" value="InterPro"/>
</dbReference>
<keyword evidence="6" id="KW-0808">Transferase</keyword>
<evidence type="ECO:0000256" key="8">
    <source>
        <dbReference type="ARBA" id="ARBA00022737"/>
    </source>
</evidence>
<evidence type="ECO:0000313" key="15">
    <source>
        <dbReference type="EMBL" id="KAF8388677.1"/>
    </source>
</evidence>
<dbReference type="OrthoDB" id="10009520at2759"/>
<keyword evidence="16" id="KW-1185">Reference proteome</keyword>
<evidence type="ECO:0000256" key="2">
    <source>
        <dbReference type="ARBA" id="ARBA00001947"/>
    </source>
</evidence>
<evidence type="ECO:0000259" key="14">
    <source>
        <dbReference type="PROSITE" id="PS51873"/>
    </source>
</evidence>
<keyword evidence="9 12" id="KW-0863">Zinc-finger</keyword>
<evidence type="ECO:0000259" key="13">
    <source>
        <dbReference type="PROSITE" id="PS50089"/>
    </source>
</evidence>
<name>A0A834YHB6_TETSI</name>
<dbReference type="InterPro" id="IPR017907">
    <property type="entry name" value="Znf_RING_CS"/>
</dbReference>
<dbReference type="PROSITE" id="PS50089">
    <property type="entry name" value="ZF_RING_2"/>
    <property type="match status" value="1"/>
</dbReference>
<evidence type="ECO:0000256" key="10">
    <source>
        <dbReference type="ARBA" id="ARBA00022786"/>
    </source>
</evidence>
<gene>
    <name evidence="15" type="ORF">HHK36_025357</name>
</gene>